<keyword evidence="3" id="KW-1003">Cell membrane</keyword>
<dbReference type="PANTHER" id="PTHR37461:SF1">
    <property type="entry name" value="ANTI-SIGMA-K FACTOR RSKA"/>
    <property type="match status" value="1"/>
</dbReference>
<dbReference type="EMBL" id="QVNQ01000008">
    <property type="protein sequence ID" value="RFS82862.1"/>
    <property type="molecule type" value="Genomic_DNA"/>
</dbReference>
<dbReference type="PANTHER" id="PTHR37461">
    <property type="entry name" value="ANTI-SIGMA-K FACTOR RSKA"/>
    <property type="match status" value="1"/>
</dbReference>
<name>A0A372GCG6_9ACTN</name>
<evidence type="ECO:0000313" key="13">
    <source>
        <dbReference type="EMBL" id="RFS82862.1"/>
    </source>
</evidence>
<proteinExistence type="predicted"/>
<evidence type="ECO:0000256" key="7">
    <source>
        <dbReference type="ARBA" id="ARBA00023136"/>
    </source>
</evidence>
<evidence type="ECO:0000259" key="12">
    <source>
        <dbReference type="Pfam" id="PF10099"/>
    </source>
</evidence>
<dbReference type="AlphaFoldDB" id="A0A372GCG6"/>
<protein>
    <recommendedName>
        <fullName evidence="10">Regulator of SigK</fullName>
    </recommendedName>
    <alternativeName>
        <fullName evidence="9">Sigma-K anti-sigma factor RskA</fullName>
    </alternativeName>
</protein>
<evidence type="ECO:0000256" key="9">
    <source>
        <dbReference type="ARBA" id="ARBA00029829"/>
    </source>
</evidence>
<evidence type="ECO:0000256" key="6">
    <source>
        <dbReference type="ARBA" id="ARBA00023015"/>
    </source>
</evidence>
<dbReference type="RefSeq" id="WP_117402412.1">
    <property type="nucleotide sequence ID" value="NZ_QVNQ01000008.1"/>
</dbReference>
<feature type="region of interest" description="Disordered" evidence="11">
    <location>
        <begin position="76"/>
        <end position="96"/>
    </location>
</feature>
<dbReference type="GO" id="GO:0005886">
    <property type="term" value="C:plasma membrane"/>
    <property type="evidence" value="ECO:0007669"/>
    <property type="project" value="UniProtKB-SubCell"/>
</dbReference>
<keyword evidence="8" id="KW-0804">Transcription</keyword>
<evidence type="ECO:0000256" key="2">
    <source>
        <dbReference type="ARBA" id="ARBA00004236"/>
    </source>
</evidence>
<evidence type="ECO:0000256" key="5">
    <source>
        <dbReference type="ARBA" id="ARBA00022989"/>
    </source>
</evidence>
<dbReference type="InterPro" id="IPR051474">
    <property type="entry name" value="Anti-sigma-K/W_factor"/>
</dbReference>
<evidence type="ECO:0000256" key="11">
    <source>
        <dbReference type="SAM" id="MobiDB-lite"/>
    </source>
</evidence>
<keyword evidence="4" id="KW-0812">Transmembrane</keyword>
<keyword evidence="7" id="KW-0472">Membrane</keyword>
<dbReference type="Proteomes" id="UP000262882">
    <property type="component" value="Unassembled WGS sequence"/>
</dbReference>
<evidence type="ECO:0000256" key="4">
    <source>
        <dbReference type="ARBA" id="ARBA00022692"/>
    </source>
</evidence>
<organism evidence="13 14">
    <name type="scientific">Actinomadura spongiicola</name>
    <dbReference type="NCBI Taxonomy" id="2303421"/>
    <lineage>
        <taxon>Bacteria</taxon>
        <taxon>Bacillati</taxon>
        <taxon>Actinomycetota</taxon>
        <taxon>Actinomycetes</taxon>
        <taxon>Streptosporangiales</taxon>
        <taxon>Thermomonosporaceae</taxon>
        <taxon>Actinomadura</taxon>
    </lineage>
</organism>
<dbReference type="Pfam" id="PF10099">
    <property type="entry name" value="RskA_C"/>
    <property type="match status" value="1"/>
</dbReference>
<dbReference type="Gene3D" id="1.10.10.1320">
    <property type="entry name" value="Anti-sigma factor, zinc-finger domain"/>
    <property type="match status" value="1"/>
</dbReference>
<comment type="subcellular location">
    <subcellularLocation>
        <location evidence="2">Cell membrane</location>
    </subcellularLocation>
    <subcellularLocation>
        <location evidence="1">Membrane</location>
        <topology evidence="1">Single-pass membrane protein</topology>
    </subcellularLocation>
</comment>
<evidence type="ECO:0000256" key="8">
    <source>
        <dbReference type="ARBA" id="ARBA00023163"/>
    </source>
</evidence>
<reference evidence="13 14" key="1">
    <citation type="submission" date="2018-08" db="EMBL/GenBank/DDBJ databases">
        <title>Actinomadura spongicola sp. nov., isolated from marine sponge Leucetta chagosensis.</title>
        <authorList>
            <person name="Li L."/>
            <person name="Lin H.W."/>
        </authorList>
    </citation>
    <scope>NUCLEOTIDE SEQUENCE [LARGE SCALE GENOMIC DNA]</scope>
    <source>
        <strain evidence="13 14">LHW52907</strain>
    </source>
</reference>
<dbReference type="InterPro" id="IPR018764">
    <property type="entry name" value="RskA_C"/>
</dbReference>
<keyword evidence="5" id="KW-1133">Transmembrane helix</keyword>
<dbReference type="GO" id="GO:0006417">
    <property type="term" value="P:regulation of translation"/>
    <property type="evidence" value="ECO:0007669"/>
    <property type="project" value="TreeGrafter"/>
</dbReference>
<dbReference type="InterPro" id="IPR041916">
    <property type="entry name" value="Anti_sigma_zinc_sf"/>
</dbReference>
<sequence>MTDDLHTLSGAYAMDAIGDTEERRRFESHLARCETCATEVHEFRATTARLGLAAAEPPPPGLRDRVLADIRHVRQLPPVTARPSPAPERPKGRPRRWRRAATAALVGAACLVTAVSVTQAIRERQRVDRAEETSRAVASVLSAPDARSATGLARGGGTITIIASGAAGRVVVTTSGLRALPSSKTYQLWLVNDSGPRSAGLLPADRTRPVVAGTWRPSDRVGVTIEPAGGSVRPTTTPLVLLNPT</sequence>
<keyword evidence="14" id="KW-1185">Reference proteome</keyword>
<evidence type="ECO:0000256" key="3">
    <source>
        <dbReference type="ARBA" id="ARBA00022475"/>
    </source>
</evidence>
<evidence type="ECO:0000313" key="14">
    <source>
        <dbReference type="Proteomes" id="UP000262882"/>
    </source>
</evidence>
<evidence type="ECO:0000256" key="10">
    <source>
        <dbReference type="ARBA" id="ARBA00030803"/>
    </source>
</evidence>
<gene>
    <name evidence="13" type="ORF">D0T12_25945</name>
</gene>
<keyword evidence="6" id="KW-0805">Transcription regulation</keyword>
<feature type="domain" description="Anti-sigma K factor RskA C-terminal" evidence="12">
    <location>
        <begin position="106"/>
        <end position="238"/>
    </location>
</feature>
<accession>A0A372GCG6</accession>
<dbReference type="GO" id="GO:0016989">
    <property type="term" value="F:sigma factor antagonist activity"/>
    <property type="evidence" value="ECO:0007669"/>
    <property type="project" value="TreeGrafter"/>
</dbReference>
<comment type="caution">
    <text evidence="13">The sequence shown here is derived from an EMBL/GenBank/DDBJ whole genome shotgun (WGS) entry which is preliminary data.</text>
</comment>
<dbReference type="OrthoDB" id="153510at2"/>
<evidence type="ECO:0000256" key="1">
    <source>
        <dbReference type="ARBA" id="ARBA00004167"/>
    </source>
</evidence>